<keyword evidence="5" id="KW-0804">Transcription</keyword>
<dbReference type="Gene3D" id="1.10.601.10">
    <property type="entry name" value="RNA Polymerase Primary Sigma Factor"/>
    <property type="match status" value="1"/>
</dbReference>
<feature type="compositionally biased region" description="Basic and acidic residues" evidence="6">
    <location>
        <begin position="217"/>
        <end position="231"/>
    </location>
</feature>
<evidence type="ECO:0000313" key="9">
    <source>
        <dbReference type="Proteomes" id="UP000530660"/>
    </source>
</evidence>
<comment type="caution">
    <text evidence="8">The sequence shown here is derived from an EMBL/GenBank/DDBJ whole genome shotgun (WGS) entry which is preliminary data.</text>
</comment>
<evidence type="ECO:0000256" key="5">
    <source>
        <dbReference type="ARBA" id="ARBA00023163"/>
    </source>
</evidence>
<dbReference type="Pfam" id="PF04539">
    <property type="entry name" value="Sigma70_r3"/>
    <property type="match status" value="1"/>
</dbReference>
<keyword evidence="3" id="KW-0731">Sigma factor</keyword>
<proteinExistence type="inferred from homology"/>
<feature type="domain" description="RNA polymerase sigma-70" evidence="7">
    <location>
        <begin position="422"/>
        <end position="435"/>
    </location>
</feature>
<evidence type="ECO:0000259" key="7">
    <source>
        <dbReference type="PROSITE" id="PS00715"/>
    </source>
</evidence>
<dbReference type="InterPro" id="IPR000943">
    <property type="entry name" value="RNA_pol_sigma70"/>
</dbReference>
<dbReference type="Gene3D" id="1.10.10.10">
    <property type="entry name" value="Winged helix-like DNA-binding domain superfamily/Winged helix DNA-binding domain"/>
    <property type="match status" value="2"/>
</dbReference>
<feature type="region of interest" description="Disordered" evidence="6">
    <location>
        <begin position="189"/>
        <end position="246"/>
    </location>
</feature>
<dbReference type="InterPro" id="IPR007630">
    <property type="entry name" value="RNA_pol_sigma70_r4"/>
</dbReference>
<keyword evidence="9" id="KW-1185">Reference proteome</keyword>
<dbReference type="Pfam" id="PF04542">
    <property type="entry name" value="Sigma70_r2"/>
    <property type="match status" value="1"/>
</dbReference>
<dbReference type="GO" id="GO:0003677">
    <property type="term" value="F:DNA binding"/>
    <property type="evidence" value="ECO:0007669"/>
    <property type="project" value="UniProtKB-KW"/>
</dbReference>
<dbReference type="InterPro" id="IPR007627">
    <property type="entry name" value="RNA_pol_sigma70_r2"/>
</dbReference>
<dbReference type="InterPro" id="IPR009042">
    <property type="entry name" value="RNA_pol_sigma70_r1_2"/>
</dbReference>
<dbReference type="InterPro" id="IPR036388">
    <property type="entry name" value="WH-like_DNA-bd_sf"/>
</dbReference>
<feature type="region of interest" description="Disordered" evidence="6">
    <location>
        <begin position="139"/>
        <end position="164"/>
    </location>
</feature>
<organism evidence="8 9">
    <name type="scientific">Cyanidiococcus yangmingshanensis</name>
    <dbReference type="NCBI Taxonomy" id="2690220"/>
    <lineage>
        <taxon>Eukaryota</taxon>
        <taxon>Rhodophyta</taxon>
        <taxon>Bangiophyceae</taxon>
        <taxon>Cyanidiales</taxon>
        <taxon>Cyanidiaceae</taxon>
        <taxon>Cyanidiococcus</taxon>
    </lineage>
</organism>
<keyword evidence="2" id="KW-0805">Transcription regulation</keyword>
<accession>A0A7J7IPT2</accession>
<dbReference type="PANTHER" id="PTHR30603:SF47">
    <property type="entry name" value="RNA POLYMERASE SIGMA FACTOR SIGD, CHLOROPLASTIC"/>
    <property type="match status" value="1"/>
</dbReference>
<dbReference type="EMBL" id="VWRR01000003">
    <property type="protein sequence ID" value="KAF6004564.1"/>
    <property type="molecule type" value="Genomic_DNA"/>
</dbReference>
<dbReference type="Proteomes" id="UP000530660">
    <property type="component" value="Unassembled WGS sequence"/>
</dbReference>
<name>A0A7J7IPT2_9RHOD</name>
<dbReference type="PROSITE" id="PS00715">
    <property type="entry name" value="SIGMA70_1"/>
    <property type="match status" value="1"/>
</dbReference>
<dbReference type="GO" id="GO:0016987">
    <property type="term" value="F:sigma factor activity"/>
    <property type="evidence" value="ECO:0007669"/>
    <property type="project" value="UniProtKB-KW"/>
</dbReference>
<evidence type="ECO:0000256" key="3">
    <source>
        <dbReference type="ARBA" id="ARBA00023082"/>
    </source>
</evidence>
<gene>
    <name evidence="8" type="ORF">F1559_004332</name>
</gene>
<dbReference type="Pfam" id="PF04545">
    <property type="entry name" value="Sigma70_r4"/>
    <property type="match status" value="1"/>
</dbReference>
<dbReference type="PRINTS" id="PR00046">
    <property type="entry name" value="SIGMA70FCT"/>
</dbReference>
<dbReference type="InterPro" id="IPR013324">
    <property type="entry name" value="RNA_pol_sigma_r3/r4-like"/>
</dbReference>
<protein>
    <recommendedName>
        <fullName evidence="7">RNA polymerase sigma-70 domain-containing protein</fullName>
    </recommendedName>
</protein>
<comment type="similarity">
    <text evidence="1">Belongs to the sigma-70 factor family.</text>
</comment>
<dbReference type="NCBIfam" id="TIGR02937">
    <property type="entry name" value="sigma70-ECF"/>
    <property type="match status" value="1"/>
</dbReference>
<dbReference type="InterPro" id="IPR007624">
    <property type="entry name" value="RNA_pol_sigma70_r3"/>
</dbReference>
<evidence type="ECO:0000313" key="8">
    <source>
        <dbReference type="EMBL" id="KAF6004564.1"/>
    </source>
</evidence>
<dbReference type="InterPro" id="IPR050239">
    <property type="entry name" value="Sigma-70_RNA_pol_init_factors"/>
</dbReference>
<dbReference type="InterPro" id="IPR014284">
    <property type="entry name" value="RNA_pol_sigma-70_dom"/>
</dbReference>
<evidence type="ECO:0000256" key="1">
    <source>
        <dbReference type="ARBA" id="ARBA00007788"/>
    </source>
</evidence>
<reference evidence="8 9" key="1">
    <citation type="journal article" date="2020" name="J. Phycol.">
        <title>Comparative genome analysis reveals Cyanidiococcus gen. nov., a new extremophilic red algal genus sister to Cyanidioschyzon (Cyanidioschyzonaceae, Rhodophyta).</title>
        <authorList>
            <person name="Liu S.-L."/>
            <person name="Chiang Y.-R."/>
            <person name="Yoon H.S."/>
            <person name="Fu H.-Y."/>
        </authorList>
    </citation>
    <scope>NUCLEOTIDE SEQUENCE [LARGE SCALE GENOMIC DNA]</scope>
    <source>
        <strain evidence="8 9">THAL066</strain>
    </source>
</reference>
<dbReference type="InterPro" id="IPR013325">
    <property type="entry name" value="RNA_pol_sigma_r2"/>
</dbReference>
<sequence>MEAQPFAQEVAARQRVYDRGLGFVPVFSVQWRLKPSQCRGCLWSASYRRVAVVERDVALGASRLRSATACNSLRCTLAEEAANPYPVTSVDDCAVPRTVRRGGRGPRTGERLVSDEVAAGCEQCDRALDDADSVLSLDARQPPKQPVAASGRRRQRRVTSSVKATRVAISETPLQTPLEETVITADPRLPVPNWPANDEYRPRMGSPDRMALGTRKVSSERDDQGVREPRPARRRRQSAFGDPVAPVGIAQTGSWGVVSRDDNMFSDWGFESDEGDVAPLADEDLDGFDQGEREVGIDAEERLSLAARANRHRRKDSESSTLRWYLHMIGRVDMLSPQEEIALSRKISQLLHWERVRLEMHDQLDRSPTDEELAEHLGIESTVFKRSLAEARRAKDRMVAANLRLVVSIAKRYLRRGLPLEDLIQEGSLGLIRAAEKFDIRRGCRFSTYATWWVKQSVMRALADQGRTVRLPVHLHDRLIAMRKAVRSLSIERGREPTEREICDRLGISRRRLRELRSLAVQTISLESAVRFGNTHSGPERERTTLADNVVHEGASPEEQLEFEMLREDLERSLQRLSHVEKRIVRLRYGLDSGIAKTVDEVGALVCLPREEVRAIESAAFRKLRHTGNLTGLKDYITTSSNTSAL</sequence>
<dbReference type="PANTHER" id="PTHR30603">
    <property type="entry name" value="RNA POLYMERASE SIGMA FACTOR RPO"/>
    <property type="match status" value="1"/>
</dbReference>
<dbReference type="OrthoDB" id="206108at2759"/>
<dbReference type="Pfam" id="PF00140">
    <property type="entry name" value="Sigma70_r1_2"/>
    <property type="match status" value="1"/>
</dbReference>
<dbReference type="AlphaFoldDB" id="A0A7J7IPT2"/>
<keyword evidence="4" id="KW-0238">DNA-binding</keyword>
<dbReference type="SUPFAM" id="SSF88946">
    <property type="entry name" value="Sigma2 domain of RNA polymerase sigma factors"/>
    <property type="match status" value="1"/>
</dbReference>
<evidence type="ECO:0000256" key="4">
    <source>
        <dbReference type="ARBA" id="ARBA00023125"/>
    </source>
</evidence>
<dbReference type="SUPFAM" id="SSF88659">
    <property type="entry name" value="Sigma3 and sigma4 domains of RNA polymerase sigma factors"/>
    <property type="match status" value="2"/>
</dbReference>
<evidence type="ECO:0000256" key="6">
    <source>
        <dbReference type="SAM" id="MobiDB-lite"/>
    </source>
</evidence>
<dbReference type="GO" id="GO:0006352">
    <property type="term" value="P:DNA-templated transcription initiation"/>
    <property type="evidence" value="ECO:0007669"/>
    <property type="project" value="InterPro"/>
</dbReference>
<evidence type="ECO:0000256" key="2">
    <source>
        <dbReference type="ARBA" id="ARBA00023015"/>
    </source>
</evidence>